<evidence type="ECO:0000256" key="1">
    <source>
        <dbReference type="ARBA" id="ARBA00001971"/>
    </source>
</evidence>
<dbReference type="InterPro" id="IPR036396">
    <property type="entry name" value="Cyt_P450_sf"/>
</dbReference>
<evidence type="ECO:0000313" key="8">
    <source>
        <dbReference type="EMBL" id="KAF9527195.1"/>
    </source>
</evidence>
<accession>A0A9P6JP21</accession>
<dbReference type="SUPFAM" id="SSF48264">
    <property type="entry name" value="Cytochrome P450"/>
    <property type="match status" value="1"/>
</dbReference>
<name>A0A9P6JP21_9AGAR</name>
<sequence length="193" mass="22196">MFQIESSLLGLVPFLSSVTFFKFQLKSRGKCTLNGRKLTVINDLIDKRSFLNSDRPAFEMIKLSNFDKLMVLSPYGDNLRKQRRMVAQEFAQSYVHNYSHLQEMQATLLVRKVVQDPEALRSETTLRIGISVLRSRIRLQCEVSKRRLTIRRSLVGGNVQQSERPRELSCQCFSCVEAPPKMATGFRVSSDCR</sequence>
<keyword evidence="7" id="KW-0503">Monooxygenase</keyword>
<reference evidence="8" key="1">
    <citation type="submission" date="2020-11" db="EMBL/GenBank/DDBJ databases">
        <authorList>
            <consortium name="DOE Joint Genome Institute"/>
            <person name="Ahrendt S."/>
            <person name="Riley R."/>
            <person name="Andreopoulos W."/>
            <person name="Labutti K."/>
            <person name="Pangilinan J."/>
            <person name="Ruiz-Duenas F.J."/>
            <person name="Barrasa J.M."/>
            <person name="Sanchez-Garcia M."/>
            <person name="Camarero S."/>
            <person name="Miyauchi S."/>
            <person name="Serrano A."/>
            <person name="Linde D."/>
            <person name="Babiker R."/>
            <person name="Drula E."/>
            <person name="Ayuso-Fernandez I."/>
            <person name="Pacheco R."/>
            <person name="Padilla G."/>
            <person name="Ferreira P."/>
            <person name="Barriuso J."/>
            <person name="Kellner H."/>
            <person name="Castanera R."/>
            <person name="Alfaro M."/>
            <person name="Ramirez L."/>
            <person name="Pisabarro A.G."/>
            <person name="Kuo A."/>
            <person name="Tritt A."/>
            <person name="Lipzen A."/>
            <person name="He G."/>
            <person name="Yan M."/>
            <person name="Ng V."/>
            <person name="Cullen D."/>
            <person name="Martin F."/>
            <person name="Rosso M.-N."/>
            <person name="Henrissat B."/>
            <person name="Hibbett D."/>
            <person name="Martinez A.T."/>
            <person name="Grigoriev I.V."/>
        </authorList>
    </citation>
    <scope>NUCLEOTIDE SEQUENCE</scope>
    <source>
        <strain evidence="8">CBS 506.95</strain>
    </source>
</reference>
<dbReference type="PANTHER" id="PTHR46300:SF5">
    <property type="entry name" value="CYTOCHROME P450"/>
    <property type="match status" value="1"/>
</dbReference>
<evidence type="ECO:0000313" key="9">
    <source>
        <dbReference type="Proteomes" id="UP000807306"/>
    </source>
</evidence>
<proteinExistence type="inferred from homology"/>
<dbReference type="OrthoDB" id="2789670at2759"/>
<dbReference type="Proteomes" id="UP000807306">
    <property type="component" value="Unassembled WGS sequence"/>
</dbReference>
<evidence type="ECO:0000256" key="4">
    <source>
        <dbReference type="ARBA" id="ARBA00022723"/>
    </source>
</evidence>
<dbReference type="Gene3D" id="1.10.630.10">
    <property type="entry name" value="Cytochrome P450"/>
    <property type="match status" value="1"/>
</dbReference>
<comment type="similarity">
    <text evidence="2">Belongs to the cytochrome P450 family.</text>
</comment>
<evidence type="ECO:0000256" key="5">
    <source>
        <dbReference type="ARBA" id="ARBA00023002"/>
    </source>
</evidence>
<gene>
    <name evidence="8" type="ORF">CPB83DRAFT_425099</name>
</gene>
<dbReference type="AlphaFoldDB" id="A0A9P6JP21"/>
<dbReference type="GO" id="GO:0005506">
    <property type="term" value="F:iron ion binding"/>
    <property type="evidence" value="ECO:0007669"/>
    <property type="project" value="InterPro"/>
</dbReference>
<dbReference type="GO" id="GO:0004497">
    <property type="term" value="F:monooxygenase activity"/>
    <property type="evidence" value="ECO:0007669"/>
    <property type="project" value="UniProtKB-KW"/>
</dbReference>
<dbReference type="InterPro" id="IPR050364">
    <property type="entry name" value="Cytochrome_P450_fung"/>
</dbReference>
<keyword evidence="4" id="KW-0479">Metal-binding</keyword>
<evidence type="ECO:0000256" key="6">
    <source>
        <dbReference type="ARBA" id="ARBA00023004"/>
    </source>
</evidence>
<comment type="caution">
    <text evidence="8">The sequence shown here is derived from an EMBL/GenBank/DDBJ whole genome shotgun (WGS) entry which is preliminary data.</text>
</comment>
<dbReference type="EMBL" id="MU157863">
    <property type="protein sequence ID" value="KAF9527195.1"/>
    <property type="molecule type" value="Genomic_DNA"/>
</dbReference>
<evidence type="ECO:0000256" key="2">
    <source>
        <dbReference type="ARBA" id="ARBA00010617"/>
    </source>
</evidence>
<evidence type="ECO:0000256" key="3">
    <source>
        <dbReference type="ARBA" id="ARBA00022617"/>
    </source>
</evidence>
<keyword evidence="3" id="KW-0349">Heme</keyword>
<evidence type="ECO:0000256" key="7">
    <source>
        <dbReference type="ARBA" id="ARBA00023033"/>
    </source>
</evidence>
<comment type="cofactor">
    <cofactor evidence="1">
        <name>heme</name>
        <dbReference type="ChEBI" id="CHEBI:30413"/>
    </cofactor>
</comment>
<dbReference type="GO" id="GO:0016705">
    <property type="term" value="F:oxidoreductase activity, acting on paired donors, with incorporation or reduction of molecular oxygen"/>
    <property type="evidence" value="ECO:0007669"/>
    <property type="project" value="InterPro"/>
</dbReference>
<keyword evidence="6" id="KW-0408">Iron</keyword>
<dbReference type="PANTHER" id="PTHR46300">
    <property type="entry name" value="P450, PUTATIVE (EUROFUNG)-RELATED-RELATED"/>
    <property type="match status" value="1"/>
</dbReference>
<organism evidence="8 9">
    <name type="scientific">Crepidotus variabilis</name>
    <dbReference type="NCBI Taxonomy" id="179855"/>
    <lineage>
        <taxon>Eukaryota</taxon>
        <taxon>Fungi</taxon>
        <taxon>Dikarya</taxon>
        <taxon>Basidiomycota</taxon>
        <taxon>Agaricomycotina</taxon>
        <taxon>Agaricomycetes</taxon>
        <taxon>Agaricomycetidae</taxon>
        <taxon>Agaricales</taxon>
        <taxon>Agaricineae</taxon>
        <taxon>Crepidotaceae</taxon>
        <taxon>Crepidotus</taxon>
    </lineage>
</organism>
<dbReference type="GO" id="GO:0020037">
    <property type="term" value="F:heme binding"/>
    <property type="evidence" value="ECO:0007669"/>
    <property type="project" value="InterPro"/>
</dbReference>
<protein>
    <submittedName>
        <fullName evidence="8">Uncharacterized protein</fullName>
    </submittedName>
</protein>
<keyword evidence="9" id="KW-1185">Reference proteome</keyword>
<keyword evidence="5" id="KW-0560">Oxidoreductase</keyword>